<feature type="compositionally biased region" description="Basic and acidic residues" evidence="1">
    <location>
        <begin position="216"/>
        <end position="225"/>
    </location>
</feature>
<feature type="compositionally biased region" description="Acidic residues" evidence="1">
    <location>
        <begin position="995"/>
        <end position="1005"/>
    </location>
</feature>
<feature type="region of interest" description="Disordered" evidence="1">
    <location>
        <begin position="183"/>
        <end position="912"/>
    </location>
</feature>
<feature type="compositionally biased region" description="Basic and acidic residues" evidence="1">
    <location>
        <begin position="965"/>
        <end position="978"/>
    </location>
</feature>
<reference evidence="2" key="1">
    <citation type="submission" date="2017-01" db="EMBL/GenBank/DDBJ databases">
        <title>A deep insight into the sialotranscriptome of adult male and female Cluex tarsalis mosquitoes.</title>
        <authorList>
            <person name="Ribeiro J.M."/>
            <person name="Moreira F."/>
            <person name="Bernard K.A."/>
            <person name="Calvo E."/>
        </authorList>
    </citation>
    <scope>NUCLEOTIDE SEQUENCE</scope>
    <source>
        <strain evidence="2">Kern County</strain>
        <tissue evidence="2">Salivary glands</tissue>
    </source>
</reference>
<feature type="compositionally biased region" description="Basic and acidic residues" evidence="1">
    <location>
        <begin position="797"/>
        <end position="808"/>
    </location>
</feature>
<feature type="region of interest" description="Disordered" evidence="1">
    <location>
        <begin position="1123"/>
        <end position="1169"/>
    </location>
</feature>
<proteinExistence type="predicted"/>
<evidence type="ECO:0000256" key="1">
    <source>
        <dbReference type="SAM" id="MobiDB-lite"/>
    </source>
</evidence>
<feature type="compositionally biased region" description="Low complexity" evidence="1">
    <location>
        <begin position="574"/>
        <end position="595"/>
    </location>
</feature>
<feature type="compositionally biased region" description="Basic and acidic residues" evidence="1">
    <location>
        <begin position="95"/>
        <end position="106"/>
    </location>
</feature>
<protein>
    <submittedName>
        <fullName evidence="2">Putative proteoglycan 4</fullName>
    </submittedName>
</protein>
<sequence>MNRGGEGTPPATKSGRKVKRPAHFDDSPDAASPGKRRDTTTVAPEPVSAKKTARKTLMLAGTPPSAKNGSDSEAGAAPEVKKSARKTLAKNGGSSREESPEPEVKKAAAPASARKTLLKSAVKNSSVEGGTPKKTPAKKAVVEPEQVPEAGPGLSRTGRKIKVPAHLKEFEDVVVPAVTASRKSVAPKRDELEEEDVKPVAKTPGKAKAAVVRQLATEHEDEKPAAKTPGKGKLTRKAAEEEEEDVKPVTKTPGRGRSMARKPSVDEAAVEEKPKTSGRARSVARQPEEEDKPAPKTPGKFVRKPVEEPQEEQVKPAPKTPARTKSVPRRFADAADEEEPKPAPKTPGRAKSMAARKPSVDEPAPAPKTPSRRAKSMAPQAPKPDEADPLALPEEPTSKPESPVKKPPPKTPSRAKSLAREPSPEPSTKTDPSEPAPTSRSGRKIKPKKYFGEFEQDESVPTVVAAATPKVVVPSSPVKTASAPSPIRSPAQQIVKKGSPYAPKKDIPATSSPVKRLAVPAQQPPPAATKKAKKDDDGEGSPFKISPATEERQITKRNVNDHHHVKPDSPKPASPVVAAPKPASPPKQASPKLPATPSDPEIVSDLDPLASSSSTNTGTAPMESSETVTPPKEEIKPKRGRKTLPAASSSEDSDLPKPAPKTPGRKTMVATSAPIAPAEEPGSSRSGRKIKPKKFFDDGEAAATKPAKSEVATPAGRGKRKTIAPPVVSEEEEEKETEQKKKKKEKDDEDDEPKVSVSREEIMAIVGDFQNAAVAPVEAEPTNGTPQENTDAPETTDEVKADETDKPAEPITTTIPEPEIPHSTQAADEKVPESAGNFPDPPIEQTPPLATTTTTAADPVPDDPAPSAEGGPPPAAAEESATVEMAEASASSAFSEALLVEEEPQQKPGAPTVEDKMEEMFESVEFLEESSARLSDVTAAVAAVADGVPAQLLEQQLGGEADGVEQEKEVVPEEEKPEPTVVEPVEEAAVQQPEPEPEQTDDLDNTEAPSGMEEPTLESVAPEEEEVEELNKTEPPTSLNDTAEDVAQNEEEDLLATSMPESVDEYFAENDRDQESITIFPEIPKEKQPTLEQEELDLVGKLPEPQQSSSNTVAFVEIPETPVVTAAKQQPTPATPKTPESKPIIAKHDDYSPDKPDAQEQASVPQQAPEIIEIFDSPVVVGTALEPVEKQATSTPVGKSTAAAGKLTIMERLAANNRKRSLSASDADLSTKKNVTFHSPANSTILVDTLDERLKKSLKVDSKSKNARKRSLSEHKELALAAGSADGPKPSKISKLPNFKNIHQNQFSRMESIAEYHNRKVQRAKEILTNSASKSPAAARSATPTKSAPQTSHRNGAGVATQLKFSAAKPASSQSGAVATSSSSAAAAAKLLSDEARQEKRQQQFKAAFKPKSGSEDAGKSSQDTPDGARRVVEQSRHKQHQILKGVRTNKRFELLMKFRDAAQD</sequence>
<feature type="compositionally biased region" description="Low complexity" evidence="1">
    <location>
        <begin position="979"/>
        <end position="993"/>
    </location>
</feature>
<feature type="region of interest" description="Disordered" evidence="1">
    <location>
        <begin position="955"/>
        <end position="1059"/>
    </location>
</feature>
<feature type="compositionally biased region" description="Polar residues" evidence="1">
    <location>
        <begin position="426"/>
        <end position="440"/>
    </location>
</feature>
<feature type="compositionally biased region" description="Basic and acidic residues" evidence="1">
    <location>
        <begin position="753"/>
        <end position="762"/>
    </location>
</feature>
<feature type="compositionally biased region" description="Basic and acidic residues" evidence="1">
    <location>
        <begin position="1392"/>
        <end position="1402"/>
    </location>
</feature>
<feature type="compositionally biased region" description="Low complexity" evidence="1">
    <location>
        <begin position="1125"/>
        <end position="1138"/>
    </location>
</feature>
<feature type="compositionally biased region" description="Polar residues" evidence="1">
    <location>
        <begin position="610"/>
        <end position="628"/>
    </location>
</feature>
<feature type="compositionally biased region" description="Basic and acidic residues" evidence="1">
    <location>
        <begin position="549"/>
        <end position="569"/>
    </location>
</feature>
<evidence type="ECO:0000313" key="2">
    <source>
        <dbReference type="EMBL" id="JAV21973.1"/>
    </source>
</evidence>
<name>A0A1Q3F349_CULTA</name>
<feature type="compositionally biased region" description="Low complexity" evidence="1">
    <location>
        <begin position="846"/>
        <end position="898"/>
    </location>
</feature>
<feature type="compositionally biased region" description="Basic and acidic residues" evidence="1">
    <location>
        <begin position="1427"/>
        <end position="1437"/>
    </location>
</feature>
<feature type="compositionally biased region" description="Acidic residues" evidence="1">
    <location>
        <begin position="1042"/>
        <end position="1054"/>
    </location>
</feature>
<organism evidence="2">
    <name type="scientific">Culex tarsalis</name>
    <name type="common">Encephalitis mosquito</name>
    <dbReference type="NCBI Taxonomy" id="7177"/>
    <lineage>
        <taxon>Eukaryota</taxon>
        <taxon>Metazoa</taxon>
        <taxon>Ecdysozoa</taxon>
        <taxon>Arthropoda</taxon>
        <taxon>Hexapoda</taxon>
        <taxon>Insecta</taxon>
        <taxon>Pterygota</taxon>
        <taxon>Neoptera</taxon>
        <taxon>Endopterygota</taxon>
        <taxon>Diptera</taxon>
        <taxon>Nematocera</taxon>
        <taxon>Culicoidea</taxon>
        <taxon>Culicidae</taxon>
        <taxon>Culicinae</taxon>
        <taxon>Culicini</taxon>
        <taxon>Culex</taxon>
        <taxon>Culex</taxon>
    </lineage>
</organism>
<feature type="compositionally biased region" description="Low complexity" evidence="1">
    <location>
        <begin position="459"/>
        <end position="486"/>
    </location>
</feature>
<feature type="region of interest" description="Disordered" evidence="1">
    <location>
        <begin position="1324"/>
        <end position="1445"/>
    </location>
</feature>
<feature type="region of interest" description="Disordered" evidence="1">
    <location>
        <begin position="1257"/>
        <end position="1300"/>
    </location>
</feature>
<feature type="compositionally biased region" description="Basic and acidic residues" evidence="1">
    <location>
        <begin position="1146"/>
        <end position="1158"/>
    </location>
</feature>
<feature type="region of interest" description="Disordered" evidence="1">
    <location>
        <begin position="1"/>
        <end position="160"/>
    </location>
</feature>
<feature type="compositionally biased region" description="Low complexity" evidence="1">
    <location>
        <begin position="1331"/>
        <end position="1349"/>
    </location>
</feature>
<feature type="compositionally biased region" description="Low complexity" evidence="1">
    <location>
        <begin position="1371"/>
        <end position="1389"/>
    </location>
</feature>
<dbReference type="EMBL" id="GFDL01013072">
    <property type="protein sequence ID" value="JAV21973.1"/>
    <property type="molecule type" value="Transcribed_RNA"/>
</dbReference>
<accession>A0A1Q3F349</accession>
<feature type="compositionally biased region" description="Polar residues" evidence="1">
    <location>
        <begin position="782"/>
        <end position="793"/>
    </location>
</feature>